<name>A0A8S4QJ96_9NEOP</name>
<evidence type="ECO:0000313" key="1">
    <source>
        <dbReference type="EMBL" id="CAH2210116.1"/>
    </source>
</evidence>
<evidence type="ECO:0000313" key="2">
    <source>
        <dbReference type="Proteomes" id="UP000838756"/>
    </source>
</evidence>
<sequence>MSAAGTHLLTTAVRMLALASPQRFPVFQRIALLLACHSVDCCIDMFRENVIENIFYRFNPYFPMKDLPDYEDTPLDPQDCNVKL</sequence>
<proteinExistence type="predicted"/>
<gene>
    <name evidence="1" type="primary">jg26945</name>
    <name evidence="1" type="ORF">PAEG_LOCUS2028</name>
</gene>
<dbReference type="AlphaFoldDB" id="A0A8S4QJ96"/>
<accession>A0A8S4QJ96</accession>
<comment type="caution">
    <text evidence="1">The sequence shown here is derived from an EMBL/GenBank/DDBJ whole genome shotgun (WGS) entry which is preliminary data.</text>
</comment>
<dbReference type="OrthoDB" id="6915795at2759"/>
<dbReference type="Proteomes" id="UP000838756">
    <property type="component" value="Unassembled WGS sequence"/>
</dbReference>
<feature type="non-terminal residue" evidence="1">
    <location>
        <position position="1"/>
    </location>
</feature>
<reference evidence="1" key="1">
    <citation type="submission" date="2022-03" db="EMBL/GenBank/DDBJ databases">
        <authorList>
            <person name="Lindestad O."/>
        </authorList>
    </citation>
    <scope>NUCLEOTIDE SEQUENCE</scope>
</reference>
<organism evidence="1 2">
    <name type="scientific">Pararge aegeria aegeria</name>
    <dbReference type="NCBI Taxonomy" id="348720"/>
    <lineage>
        <taxon>Eukaryota</taxon>
        <taxon>Metazoa</taxon>
        <taxon>Ecdysozoa</taxon>
        <taxon>Arthropoda</taxon>
        <taxon>Hexapoda</taxon>
        <taxon>Insecta</taxon>
        <taxon>Pterygota</taxon>
        <taxon>Neoptera</taxon>
        <taxon>Endopterygota</taxon>
        <taxon>Lepidoptera</taxon>
        <taxon>Glossata</taxon>
        <taxon>Ditrysia</taxon>
        <taxon>Papilionoidea</taxon>
        <taxon>Nymphalidae</taxon>
        <taxon>Satyrinae</taxon>
        <taxon>Satyrini</taxon>
        <taxon>Parargina</taxon>
        <taxon>Pararge</taxon>
    </lineage>
</organism>
<dbReference type="EMBL" id="CAKXAJ010006582">
    <property type="protein sequence ID" value="CAH2210116.1"/>
    <property type="molecule type" value="Genomic_DNA"/>
</dbReference>
<protein>
    <submittedName>
        <fullName evidence="1">Jg26945 protein</fullName>
    </submittedName>
</protein>
<keyword evidence="2" id="KW-1185">Reference proteome</keyword>